<dbReference type="GO" id="GO:0003677">
    <property type="term" value="F:DNA binding"/>
    <property type="evidence" value="ECO:0007669"/>
    <property type="project" value="UniProtKB-KW"/>
</dbReference>
<evidence type="ECO:0000313" key="5">
    <source>
        <dbReference type="EMBL" id="SHH62583.1"/>
    </source>
</evidence>
<evidence type="ECO:0000256" key="3">
    <source>
        <dbReference type="ARBA" id="ARBA00023163"/>
    </source>
</evidence>
<keyword evidence="1" id="KW-0805">Transcription regulation</keyword>
<reference evidence="5 6" key="1">
    <citation type="submission" date="2016-11" db="EMBL/GenBank/DDBJ databases">
        <authorList>
            <person name="Jaros S."/>
            <person name="Januszkiewicz K."/>
            <person name="Wedrychowicz H."/>
        </authorList>
    </citation>
    <scope>NUCLEOTIDE SEQUENCE [LARGE SCALE GENOMIC DNA]</scope>
    <source>
        <strain evidence="5 6">DSM 8605</strain>
    </source>
</reference>
<name>A0A1M5UIW5_9CLOT</name>
<proteinExistence type="predicted"/>
<protein>
    <submittedName>
        <fullName evidence="5">DNA-binding transcriptional regulator, ArsR family</fullName>
    </submittedName>
</protein>
<dbReference type="EMBL" id="FQXM01000008">
    <property type="protein sequence ID" value="SHH62583.1"/>
    <property type="molecule type" value="Genomic_DNA"/>
</dbReference>
<dbReference type="InterPro" id="IPR001845">
    <property type="entry name" value="HTH_ArsR_DNA-bd_dom"/>
</dbReference>
<dbReference type="Gene3D" id="1.10.10.10">
    <property type="entry name" value="Winged helix-like DNA-binding domain superfamily/Winged helix DNA-binding domain"/>
    <property type="match status" value="1"/>
</dbReference>
<dbReference type="Proteomes" id="UP000184447">
    <property type="component" value="Unassembled WGS sequence"/>
</dbReference>
<organism evidence="5 6">
    <name type="scientific">Clostridium grantii DSM 8605</name>
    <dbReference type="NCBI Taxonomy" id="1121316"/>
    <lineage>
        <taxon>Bacteria</taxon>
        <taxon>Bacillati</taxon>
        <taxon>Bacillota</taxon>
        <taxon>Clostridia</taxon>
        <taxon>Eubacteriales</taxon>
        <taxon>Clostridiaceae</taxon>
        <taxon>Clostridium</taxon>
    </lineage>
</organism>
<dbReference type="STRING" id="1121316.SAMN02745207_01746"/>
<dbReference type="PANTHER" id="PTHR43132:SF6">
    <property type="entry name" value="HTH-TYPE TRANSCRIPTIONAL REPRESSOR CZRA"/>
    <property type="match status" value="1"/>
</dbReference>
<dbReference type="GO" id="GO:0003700">
    <property type="term" value="F:DNA-binding transcription factor activity"/>
    <property type="evidence" value="ECO:0007669"/>
    <property type="project" value="InterPro"/>
</dbReference>
<dbReference type="PANTHER" id="PTHR43132">
    <property type="entry name" value="ARSENICAL RESISTANCE OPERON REPRESSOR ARSR-RELATED"/>
    <property type="match status" value="1"/>
</dbReference>
<evidence type="ECO:0000256" key="2">
    <source>
        <dbReference type="ARBA" id="ARBA00023125"/>
    </source>
</evidence>
<keyword evidence="2 5" id="KW-0238">DNA-binding</keyword>
<dbReference type="PROSITE" id="PS50987">
    <property type="entry name" value="HTH_ARSR_2"/>
    <property type="match status" value="1"/>
</dbReference>
<dbReference type="Pfam" id="PF01022">
    <property type="entry name" value="HTH_5"/>
    <property type="match status" value="1"/>
</dbReference>
<dbReference type="PRINTS" id="PR00778">
    <property type="entry name" value="HTHARSR"/>
</dbReference>
<keyword evidence="6" id="KW-1185">Reference proteome</keyword>
<dbReference type="NCBIfam" id="NF033788">
    <property type="entry name" value="HTH_metalloreg"/>
    <property type="match status" value="1"/>
</dbReference>
<dbReference type="InterPro" id="IPR011991">
    <property type="entry name" value="ArsR-like_HTH"/>
</dbReference>
<dbReference type="AlphaFoldDB" id="A0A1M5UIW5"/>
<feature type="domain" description="HTH arsR-type" evidence="4">
    <location>
        <begin position="29"/>
        <end position="121"/>
    </location>
</feature>
<sequence length="121" mass="13898">MKNKEEMLDKCKCNVVHLSVVNKVKKDLIDEDKCKNLADFFKVFGDSTRIKILNALLLNEMCVCDIAYLLEMQQSAVSHQLRVLRAARLVKYRKEGKSVYYSLDDAHVGNIINQGLDHIIE</sequence>
<dbReference type="CDD" id="cd00090">
    <property type="entry name" value="HTH_ARSR"/>
    <property type="match status" value="1"/>
</dbReference>
<evidence type="ECO:0000313" key="6">
    <source>
        <dbReference type="Proteomes" id="UP000184447"/>
    </source>
</evidence>
<evidence type="ECO:0000256" key="1">
    <source>
        <dbReference type="ARBA" id="ARBA00023015"/>
    </source>
</evidence>
<dbReference type="SMART" id="SM00418">
    <property type="entry name" value="HTH_ARSR"/>
    <property type="match status" value="1"/>
</dbReference>
<dbReference type="SUPFAM" id="SSF46785">
    <property type="entry name" value="Winged helix' DNA-binding domain"/>
    <property type="match status" value="1"/>
</dbReference>
<gene>
    <name evidence="5" type="ORF">SAMN02745207_01746</name>
</gene>
<dbReference type="InterPro" id="IPR051011">
    <property type="entry name" value="Metal_resp_trans_reg"/>
</dbReference>
<accession>A0A1M5UIW5</accession>
<dbReference type="InterPro" id="IPR036388">
    <property type="entry name" value="WH-like_DNA-bd_sf"/>
</dbReference>
<evidence type="ECO:0000259" key="4">
    <source>
        <dbReference type="PROSITE" id="PS50987"/>
    </source>
</evidence>
<keyword evidence="3" id="KW-0804">Transcription</keyword>
<dbReference type="InterPro" id="IPR036390">
    <property type="entry name" value="WH_DNA-bd_sf"/>
</dbReference>